<evidence type="ECO:0000256" key="3">
    <source>
        <dbReference type="ARBA" id="ARBA00023203"/>
    </source>
</evidence>
<organism evidence="5 6">
    <name type="scientific">Hucho hucho</name>
    <name type="common">huchen</name>
    <dbReference type="NCBI Taxonomy" id="62062"/>
    <lineage>
        <taxon>Eukaryota</taxon>
        <taxon>Metazoa</taxon>
        <taxon>Chordata</taxon>
        <taxon>Craniata</taxon>
        <taxon>Vertebrata</taxon>
        <taxon>Euteleostomi</taxon>
        <taxon>Actinopterygii</taxon>
        <taxon>Neopterygii</taxon>
        <taxon>Teleostei</taxon>
        <taxon>Protacanthopterygii</taxon>
        <taxon>Salmoniformes</taxon>
        <taxon>Salmonidae</taxon>
        <taxon>Salmoninae</taxon>
        <taxon>Hucho</taxon>
    </lineage>
</organism>
<dbReference type="Pfam" id="PF00626">
    <property type="entry name" value="Gelsolin"/>
    <property type="match status" value="1"/>
</dbReference>
<proteinExistence type="predicted"/>
<dbReference type="PANTHER" id="PTHR11977">
    <property type="entry name" value="VILLIN"/>
    <property type="match status" value="1"/>
</dbReference>
<dbReference type="GeneTree" id="ENSGT00940000160544"/>
<reference evidence="6" key="1">
    <citation type="submission" date="2018-06" db="EMBL/GenBank/DDBJ databases">
        <title>Genome assembly of Danube salmon.</title>
        <authorList>
            <person name="Macqueen D.J."/>
            <person name="Gundappa M.K."/>
        </authorList>
    </citation>
    <scope>NUCLEOTIDE SEQUENCE [LARGE SCALE GENOMIC DNA]</scope>
</reference>
<dbReference type="SMART" id="SM00262">
    <property type="entry name" value="GEL"/>
    <property type="match status" value="1"/>
</dbReference>
<dbReference type="GO" id="GO:0051014">
    <property type="term" value="P:actin filament severing"/>
    <property type="evidence" value="ECO:0007669"/>
    <property type="project" value="TreeGrafter"/>
</dbReference>
<dbReference type="SUPFAM" id="SSF55753">
    <property type="entry name" value="Actin depolymerizing proteins"/>
    <property type="match status" value="1"/>
</dbReference>
<dbReference type="Ensembl" id="ENSHHUT00000016492.1">
    <property type="protein sequence ID" value="ENSHHUP00000015932.1"/>
    <property type="gene ID" value="ENSHHUG00000009907.1"/>
</dbReference>
<protein>
    <recommendedName>
        <fullName evidence="4">Gelsolin-like domain-containing protein</fullName>
    </recommendedName>
</protein>
<feature type="domain" description="Gelsolin-like" evidence="4">
    <location>
        <begin position="35"/>
        <end position="110"/>
    </location>
</feature>
<dbReference type="GO" id="GO:2000392">
    <property type="term" value="P:regulation of lamellipodium morphogenesis"/>
    <property type="evidence" value="ECO:0007669"/>
    <property type="project" value="TreeGrafter"/>
</dbReference>
<evidence type="ECO:0000259" key="4">
    <source>
        <dbReference type="Pfam" id="PF00626"/>
    </source>
</evidence>
<dbReference type="GO" id="GO:0030027">
    <property type="term" value="C:lamellipodium"/>
    <property type="evidence" value="ECO:0007669"/>
    <property type="project" value="TreeGrafter"/>
</dbReference>
<keyword evidence="3" id="KW-0009">Actin-binding</keyword>
<name>A0A4W5KI18_9TELE</name>
<evidence type="ECO:0000256" key="1">
    <source>
        <dbReference type="ARBA" id="ARBA00004496"/>
    </source>
</evidence>
<keyword evidence="6" id="KW-1185">Reference proteome</keyword>
<evidence type="ECO:0000313" key="6">
    <source>
        <dbReference type="Proteomes" id="UP000314982"/>
    </source>
</evidence>
<dbReference type="InterPro" id="IPR007122">
    <property type="entry name" value="Villin/Gelsolin"/>
</dbReference>
<dbReference type="GO" id="GO:0051016">
    <property type="term" value="P:barbed-end actin filament capping"/>
    <property type="evidence" value="ECO:0007669"/>
    <property type="project" value="TreeGrafter"/>
</dbReference>
<dbReference type="InterPro" id="IPR007123">
    <property type="entry name" value="Gelsolin-like_dom"/>
</dbReference>
<dbReference type="InterPro" id="IPR029006">
    <property type="entry name" value="ADF-H/Gelsolin-like_dom_sf"/>
</dbReference>
<dbReference type="Proteomes" id="UP000314982">
    <property type="component" value="Unassembled WGS sequence"/>
</dbReference>
<evidence type="ECO:0000256" key="2">
    <source>
        <dbReference type="ARBA" id="ARBA00022490"/>
    </source>
</evidence>
<dbReference type="AlphaFoldDB" id="A0A4W5KI18"/>
<evidence type="ECO:0000313" key="5">
    <source>
        <dbReference type="Ensembl" id="ENSHHUP00000015932.1"/>
    </source>
</evidence>
<dbReference type="GO" id="GO:0008154">
    <property type="term" value="P:actin polymerization or depolymerization"/>
    <property type="evidence" value="ECO:0007669"/>
    <property type="project" value="TreeGrafter"/>
</dbReference>
<accession>A0A4W5KI18</accession>
<dbReference type="GO" id="GO:0015629">
    <property type="term" value="C:actin cytoskeleton"/>
    <property type="evidence" value="ECO:0007669"/>
    <property type="project" value="TreeGrafter"/>
</dbReference>
<dbReference type="GO" id="GO:0051015">
    <property type="term" value="F:actin filament binding"/>
    <property type="evidence" value="ECO:0007669"/>
    <property type="project" value="InterPro"/>
</dbReference>
<dbReference type="GO" id="GO:0005737">
    <property type="term" value="C:cytoplasm"/>
    <property type="evidence" value="ECO:0007669"/>
    <property type="project" value="UniProtKB-SubCell"/>
</dbReference>
<dbReference type="PANTHER" id="PTHR11977:SF35">
    <property type="entry name" value="VILLIN-1"/>
    <property type="match status" value="1"/>
</dbReference>
<keyword evidence="2" id="KW-0963">Cytoplasm</keyword>
<dbReference type="PRINTS" id="PR00597">
    <property type="entry name" value="GELSOLIN"/>
</dbReference>
<reference evidence="5" key="3">
    <citation type="submission" date="2025-09" db="UniProtKB">
        <authorList>
            <consortium name="Ensembl"/>
        </authorList>
    </citation>
    <scope>IDENTIFICATION</scope>
</reference>
<dbReference type="GO" id="GO:0005546">
    <property type="term" value="F:phosphatidylinositol-4,5-bisphosphate binding"/>
    <property type="evidence" value="ECO:0007669"/>
    <property type="project" value="TreeGrafter"/>
</dbReference>
<dbReference type="CDD" id="cd11290">
    <property type="entry name" value="gelsolin_S1_like"/>
    <property type="match status" value="1"/>
</dbReference>
<reference evidence="5" key="2">
    <citation type="submission" date="2025-08" db="UniProtKB">
        <authorList>
            <consortium name="Ensembl"/>
        </authorList>
    </citation>
    <scope>IDENTIFICATION</scope>
</reference>
<dbReference type="STRING" id="62062.ENSHHUP00000015932"/>
<sequence length="184" mass="21431">MPQIQVKTQVAKVLNKTMPGLQIWRIEDMEMVSFPSKAYGQFYEGDSYVILYTNKIRSSITYDLHYWLGKATSHDDQGAAAIYTTMMDEHLGGMAVQHREDQGYESDTFLHDTVSPCGWDHRGVPRLLLLYSLLLFPCNLTWLELHCIATNISRCCYQQYVQRHCFRAHNCKQILRRTHFGFIT</sequence>
<dbReference type="Gene3D" id="3.40.20.10">
    <property type="entry name" value="Severin"/>
    <property type="match status" value="1"/>
</dbReference>
<comment type="subcellular location">
    <subcellularLocation>
        <location evidence="1">Cytoplasm</location>
    </subcellularLocation>
</comment>